<dbReference type="Gene3D" id="2.60.260.20">
    <property type="entry name" value="Urease metallochaperone UreE, N-terminal domain"/>
    <property type="match status" value="1"/>
</dbReference>
<gene>
    <name evidence="2" type="primary">ureE</name>
    <name evidence="2" type="ORF">ACFOGJ_03245</name>
</gene>
<organism evidence="2 3">
    <name type="scientific">Marinibaculum pumilum</name>
    <dbReference type="NCBI Taxonomy" id="1766165"/>
    <lineage>
        <taxon>Bacteria</taxon>
        <taxon>Pseudomonadati</taxon>
        <taxon>Pseudomonadota</taxon>
        <taxon>Alphaproteobacteria</taxon>
        <taxon>Rhodospirillales</taxon>
        <taxon>Rhodospirillaceae</taxon>
        <taxon>Marinibaculum</taxon>
    </lineage>
</organism>
<evidence type="ECO:0000259" key="1">
    <source>
        <dbReference type="SMART" id="SM00988"/>
    </source>
</evidence>
<dbReference type="EMBL" id="JBHRTR010000009">
    <property type="protein sequence ID" value="MFC3226227.1"/>
    <property type="molecule type" value="Genomic_DNA"/>
</dbReference>
<reference evidence="3" key="1">
    <citation type="journal article" date="2019" name="Int. J. Syst. Evol. Microbiol.">
        <title>The Global Catalogue of Microorganisms (GCM) 10K type strain sequencing project: providing services to taxonomists for standard genome sequencing and annotation.</title>
        <authorList>
            <consortium name="The Broad Institute Genomics Platform"/>
            <consortium name="The Broad Institute Genome Sequencing Center for Infectious Disease"/>
            <person name="Wu L."/>
            <person name="Ma J."/>
        </authorList>
    </citation>
    <scope>NUCLEOTIDE SEQUENCE [LARGE SCALE GENOMIC DNA]</scope>
    <source>
        <strain evidence="3">KCTC 42964</strain>
    </source>
</reference>
<dbReference type="RefSeq" id="WP_379898099.1">
    <property type="nucleotide sequence ID" value="NZ_JBHRTR010000009.1"/>
</dbReference>
<name>A0ABV7KV90_9PROT</name>
<evidence type="ECO:0000313" key="3">
    <source>
        <dbReference type="Proteomes" id="UP001595528"/>
    </source>
</evidence>
<dbReference type="Proteomes" id="UP001595528">
    <property type="component" value="Unassembled WGS sequence"/>
</dbReference>
<dbReference type="Pfam" id="PF02814">
    <property type="entry name" value="UreE_N"/>
    <property type="match status" value="1"/>
</dbReference>
<comment type="caution">
    <text evidence="2">The sequence shown here is derived from an EMBL/GenBank/DDBJ whole genome shotgun (WGS) entry which is preliminary data.</text>
</comment>
<protein>
    <submittedName>
        <fullName evidence="2">Urease accessory protein UreE</fullName>
    </submittedName>
</protein>
<dbReference type="SUPFAM" id="SSF69287">
    <property type="entry name" value="Urease metallochaperone UreE, N-terminal domain"/>
    <property type="match status" value="1"/>
</dbReference>
<keyword evidence="3" id="KW-1185">Reference proteome</keyword>
<dbReference type="NCBIfam" id="NF009752">
    <property type="entry name" value="PRK13261.1-2"/>
    <property type="match status" value="1"/>
</dbReference>
<proteinExistence type="predicted"/>
<dbReference type="InterPro" id="IPR036118">
    <property type="entry name" value="UreE_N_sf"/>
</dbReference>
<feature type="domain" description="UreE urease accessory N-terminal" evidence="1">
    <location>
        <begin position="16"/>
        <end position="79"/>
    </location>
</feature>
<sequence length="148" mass="16144">MLQLTKILGYAAEPDLAHRLHHVGHHGGIEYLQVPPQDVGRRRLRITGDKGTDCAIALARDERMGDGAVLLLEHDHAIVVRLGEQAWLRLRPADAAAAVELGYNAGNLHWKVRFDGADLLVARDGPVELYTARLQPLLGGGRVAVVDD</sequence>
<accession>A0ABV7KV90</accession>
<dbReference type="InterPro" id="IPR004029">
    <property type="entry name" value="UreE_N"/>
</dbReference>
<dbReference type="SMART" id="SM00988">
    <property type="entry name" value="UreE_N"/>
    <property type="match status" value="1"/>
</dbReference>
<evidence type="ECO:0000313" key="2">
    <source>
        <dbReference type="EMBL" id="MFC3226227.1"/>
    </source>
</evidence>